<evidence type="ECO:0000313" key="2">
    <source>
        <dbReference type="EMBL" id="TMS40192.1"/>
    </source>
</evidence>
<gene>
    <name evidence="2" type="ORF">L596_006601</name>
</gene>
<reference evidence="2" key="1">
    <citation type="submission" date="2013-11" db="EMBL/GenBank/DDBJ databases">
        <authorList>
            <person name="Sternberg P."/>
            <person name="Dillman A."/>
            <person name="Macchietto M."/>
        </authorList>
    </citation>
    <scope>NUCLEOTIDE SEQUENCE</scope>
    <source>
        <strain evidence="2">ALL</strain>
    </source>
</reference>
<reference evidence="2" key="2">
    <citation type="journal article" date="2015" name="Genome Biol.">
        <title>Comparative genomics of Steinernema reveals deeply conserved gene regulatory networks.</title>
        <authorList>
            <person name="Dillman A.R."/>
            <person name="Macchietto M."/>
            <person name="Porter C.F."/>
            <person name="Rogers A."/>
            <person name="Williams B."/>
            <person name="Antoshechkin I."/>
            <person name="Lee M.M."/>
            <person name="Goodwin Z."/>
            <person name="Lu X."/>
            <person name="Lewis E.E."/>
            <person name="Goodrich-Blair H."/>
            <person name="Stock S.P."/>
            <person name="Adams B.J."/>
            <person name="Sternberg P.W."/>
            <person name="Mortazavi A."/>
        </authorList>
    </citation>
    <scope>NUCLEOTIDE SEQUENCE [LARGE SCALE GENOMIC DNA]</scope>
    <source>
        <strain evidence="2">ALL</strain>
    </source>
</reference>
<sequence>MMRRKLNLLLLEHDWYYDTFEYPLVLYLHLSREAIGTWAWRLALPRDRLDKRGRLRRIRISLEASPNEFRVMAVQPLRREVRNTPTYMGPVYRFGNTGTETPCYAAGHKVASASFSKEELEHANKVALQGVCRSVSQEDFFATLDKNWGIVVDGLWPAPQPELLRNKPRASGLNLLVPVYSNEVNNDNSEEIVELPQFQPVSVKRTLSYYEQVTMGLVTRYELDVNKFETDNAIPLPPDPSVAQPVPTSIVSQAKYQISEPQRTAHEWKAISCQHLAKSTNELEPDNFEPELVIHNPEAIACEHALLTYEPEEVVCESEQLPIQSAPVLYLTESCTYEPEELTHKLELLAIQSDQPALVTNEFEQVPNKLETFTGGSTRTLTSFTVEALLKVTSTKRHDLSPTDTKMYAESQHSIDEPPTFACKHLHSSQTLIQLQGEPYTQASIMDPHQQNQIESSEETKAASVVLTNEDTSFAASESDSYSSPVDHAKSPLFKIEGKTSLWKKAFKHFRSERTIRMMAQQLRRMSESVAERLITQKCFSVDTNQLEFPQSPFEPCLLDEIPESPATVEQPKDTRPALTNEPINSECAKSNLPSPPPIQSASDGPLNVGITEIATKETNGATQFSAQMMAIFSGEIDDDFSPSETLSVSHSRIISVFQDDIPTKQVMDSTSSVFRSQTVANTPDPPAVDRSKLQACVEDRIAVKRAKPEYKQSSTNCDPKSAVETPVTRTSQQYTTLEEFLKAHNLTIKDISPVVLVRDAALDYPELLGIQNDPKQKDVRSRSSSPSDDPEEEIKIVLPSADNGAEALKETTLDSCDVSLPIKEETASHTPVKLIRRRRLGEEHLSPYRVKLRSSIRKIPNEPVPKRIKTTRFACKNAEPSKASKLTRVLGKRGSTQEQATAVDEPAQKSSRLVQPGKKLVPNKKTVQAPLSSSKDPYDFTDDDETHAPIPLNNKAKKVMKKEPIAARRSSRIATKS</sequence>
<proteinExistence type="predicted"/>
<reference evidence="2" key="3">
    <citation type="journal article" date="2019" name="G3 (Bethesda)">
        <title>Hybrid Assembly of the Genome of the Entomopathogenic Nematode Steinernema carpocapsae Identifies the X-Chromosome.</title>
        <authorList>
            <person name="Serra L."/>
            <person name="Macchietto M."/>
            <person name="Macias-Munoz A."/>
            <person name="McGill C.J."/>
            <person name="Rodriguez I.M."/>
            <person name="Rodriguez B."/>
            <person name="Murad R."/>
            <person name="Mortazavi A."/>
        </authorList>
    </citation>
    <scope>NUCLEOTIDE SEQUENCE [LARGE SCALE GENOMIC DNA]</scope>
    <source>
        <strain evidence="2">ALL</strain>
    </source>
</reference>
<organism evidence="2">
    <name type="scientific">Steinernema carpocapsae</name>
    <name type="common">Entomopathogenic nematode</name>
    <dbReference type="NCBI Taxonomy" id="34508"/>
    <lineage>
        <taxon>Eukaryota</taxon>
        <taxon>Metazoa</taxon>
        <taxon>Ecdysozoa</taxon>
        <taxon>Nematoda</taxon>
        <taxon>Chromadorea</taxon>
        <taxon>Rhabditida</taxon>
        <taxon>Tylenchina</taxon>
        <taxon>Panagrolaimomorpha</taxon>
        <taxon>Strongyloidoidea</taxon>
        <taxon>Steinernematidae</taxon>
        <taxon>Steinernema</taxon>
    </lineage>
</organism>
<dbReference type="EMBL" id="AZBU02000001">
    <property type="protein sequence ID" value="TMS40192.1"/>
    <property type="molecule type" value="Genomic_DNA"/>
</dbReference>
<dbReference type="AlphaFoldDB" id="A0A4U8V2V2"/>
<evidence type="ECO:0000256" key="1">
    <source>
        <dbReference type="SAM" id="MobiDB-lite"/>
    </source>
</evidence>
<feature type="compositionally biased region" description="Polar residues" evidence="1">
    <location>
        <begin position="926"/>
        <end position="936"/>
    </location>
</feature>
<comment type="caution">
    <text evidence="2">The sequence shown here is derived from an EMBL/GenBank/DDBJ whole genome shotgun (WGS) entry which is preliminary data.</text>
</comment>
<feature type="region of interest" description="Disordered" evidence="1">
    <location>
        <begin position="885"/>
        <end position="978"/>
    </location>
</feature>
<name>A0A4U8V2V2_STECR</name>
<protein>
    <submittedName>
        <fullName evidence="2">Uncharacterized protein</fullName>
    </submittedName>
</protein>
<accession>A0A4U8V2V2</accession>
<feature type="region of interest" description="Disordered" evidence="1">
    <location>
        <begin position="774"/>
        <end position="793"/>
    </location>
</feature>